<dbReference type="PROSITE" id="PS50157">
    <property type="entry name" value="ZINC_FINGER_C2H2_2"/>
    <property type="match status" value="6"/>
</dbReference>
<feature type="domain" description="C2H2-type" evidence="10">
    <location>
        <begin position="264"/>
        <end position="291"/>
    </location>
</feature>
<feature type="coiled-coil region" evidence="8">
    <location>
        <begin position="166"/>
        <end position="193"/>
    </location>
</feature>
<keyword evidence="6" id="KW-0539">Nucleus</keyword>
<evidence type="ECO:0000256" key="7">
    <source>
        <dbReference type="PROSITE-ProRule" id="PRU00042"/>
    </source>
</evidence>
<feature type="domain" description="C2H2-type" evidence="10">
    <location>
        <begin position="236"/>
        <end position="263"/>
    </location>
</feature>
<dbReference type="Pfam" id="PF00096">
    <property type="entry name" value="zf-C2H2"/>
    <property type="match status" value="6"/>
</dbReference>
<keyword evidence="2" id="KW-0479">Metal-binding</keyword>
<evidence type="ECO:0000256" key="5">
    <source>
        <dbReference type="ARBA" id="ARBA00022833"/>
    </source>
</evidence>
<dbReference type="Gene3D" id="6.10.140.140">
    <property type="match status" value="1"/>
</dbReference>
<feature type="domain" description="C2H2-type" evidence="10">
    <location>
        <begin position="320"/>
        <end position="347"/>
    </location>
</feature>
<evidence type="ECO:0000259" key="10">
    <source>
        <dbReference type="PROSITE" id="PS50157"/>
    </source>
</evidence>
<dbReference type="InterPro" id="IPR036236">
    <property type="entry name" value="Znf_C2H2_sf"/>
</dbReference>
<evidence type="ECO:0000313" key="12">
    <source>
        <dbReference type="RefSeq" id="XP_015281288.1"/>
    </source>
</evidence>
<comment type="subcellular location">
    <subcellularLocation>
        <location evidence="1">Nucleus</location>
    </subcellularLocation>
</comment>
<dbReference type="SUPFAM" id="SSF109640">
    <property type="entry name" value="KRAB domain (Kruppel-associated box)"/>
    <property type="match status" value="1"/>
</dbReference>
<dbReference type="PROSITE" id="PS00028">
    <property type="entry name" value="ZINC_FINGER_C2H2_1"/>
    <property type="match status" value="6"/>
</dbReference>
<dbReference type="InterPro" id="IPR036051">
    <property type="entry name" value="KRAB_dom_sf"/>
</dbReference>
<dbReference type="PANTHER" id="PTHR16515">
    <property type="entry name" value="PR DOMAIN ZINC FINGER PROTEIN"/>
    <property type="match status" value="1"/>
</dbReference>
<feature type="domain" description="C2H2-type" evidence="10">
    <location>
        <begin position="348"/>
        <end position="370"/>
    </location>
</feature>
<reference evidence="12" key="1">
    <citation type="submission" date="2025-08" db="UniProtKB">
        <authorList>
            <consortium name="RefSeq"/>
        </authorList>
    </citation>
    <scope>IDENTIFICATION</scope>
</reference>
<proteinExistence type="predicted"/>
<evidence type="ECO:0000256" key="6">
    <source>
        <dbReference type="ARBA" id="ARBA00023242"/>
    </source>
</evidence>
<protein>
    <submittedName>
        <fullName evidence="12">Zinc finger protein 436-like</fullName>
    </submittedName>
</protein>
<feature type="region of interest" description="Disordered" evidence="9">
    <location>
        <begin position="84"/>
        <end position="132"/>
    </location>
</feature>
<keyword evidence="11" id="KW-1185">Reference proteome</keyword>
<evidence type="ECO:0000256" key="8">
    <source>
        <dbReference type="SAM" id="Coils"/>
    </source>
</evidence>
<dbReference type="Pfam" id="PF01352">
    <property type="entry name" value="KRAB"/>
    <property type="match status" value="1"/>
</dbReference>
<dbReference type="Gene3D" id="3.30.160.60">
    <property type="entry name" value="Classic Zinc Finger"/>
    <property type="match status" value="6"/>
</dbReference>
<sequence>MHRFSLLSPPPLLTILGAELPRRRVRSARAAPQGLSPEARGSRGFLQKWLMYFAEIQWALLDPCQRPVYRDIGQDNYGTLLSLDTGTMNPNPQHAGAETTQAPKELPGRSEGSLYLGPAGHQGEDAGKGWTKPPLFPSMPKDNPCIPPRVYMGPHQNLCVQCGDSLSQAQESLNRAQQSLNRAQQSLNQAQHIINQPQKAQCSSSKLYPCLDCGKSFAVSSHLTIHRRTHTGEKPYACNDCGKRFSQSSTLVLHRRIHTGEKPYKCTDCGKSFSVSSHLTKHQRIHTGEKPYECQVCGKRFSQSSTLILHQRIHTGERPYKCDECGKTFSVSSHLTIHQRIHSGEKPYRCMECGKSFRQRSGLSTHQKVHMVALQRSYK</sequence>
<evidence type="ECO:0000313" key="11">
    <source>
        <dbReference type="Proteomes" id="UP000694871"/>
    </source>
</evidence>
<dbReference type="GeneID" id="107122674"/>
<feature type="domain" description="C2H2-type" evidence="10">
    <location>
        <begin position="292"/>
        <end position="319"/>
    </location>
</feature>
<dbReference type="SMART" id="SM00355">
    <property type="entry name" value="ZnF_C2H2"/>
    <property type="match status" value="6"/>
</dbReference>
<accession>A0ABM1L5Q1</accession>
<keyword evidence="5" id="KW-0862">Zinc</keyword>
<gene>
    <name evidence="12" type="primary">LOC107122674</name>
</gene>
<dbReference type="Proteomes" id="UP000694871">
    <property type="component" value="Unplaced"/>
</dbReference>
<organism evidence="11 12">
    <name type="scientific">Gekko japonicus</name>
    <name type="common">Schlegel's Japanese gecko</name>
    <dbReference type="NCBI Taxonomy" id="146911"/>
    <lineage>
        <taxon>Eukaryota</taxon>
        <taxon>Metazoa</taxon>
        <taxon>Chordata</taxon>
        <taxon>Craniata</taxon>
        <taxon>Vertebrata</taxon>
        <taxon>Euteleostomi</taxon>
        <taxon>Lepidosauria</taxon>
        <taxon>Squamata</taxon>
        <taxon>Bifurcata</taxon>
        <taxon>Gekkota</taxon>
        <taxon>Gekkonidae</taxon>
        <taxon>Gekkoninae</taxon>
        <taxon>Gekko</taxon>
    </lineage>
</organism>
<evidence type="ECO:0000256" key="4">
    <source>
        <dbReference type="ARBA" id="ARBA00022771"/>
    </source>
</evidence>
<feature type="domain" description="C2H2-type" evidence="10">
    <location>
        <begin position="208"/>
        <end position="235"/>
    </location>
</feature>
<evidence type="ECO:0000256" key="1">
    <source>
        <dbReference type="ARBA" id="ARBA00004123"/>
    </source>
</evidence>
<name>A0ABM1L5Q1_GEKJA</name>
<dbReference type="InterPro" id="IPR050331">
    <property type="entry name" value="Zinc_finger"/>
</dbReference>
<dbReference type="InterPro" id="IPR001909">
    <property type="entry name" value="KRAB"/>
</dbReference>
<dbReference type="RefSeq" id="XP_015281288.1">
    <property type="nucleotide sequence ID" value="XM_015425802.1"/>
</dbReference>
<evidence type="ECO:0000256" key="2">
    <source>
        <dbReference type="ARBA" id="ARBA00022723"/>
    </source>
</evidence>
<feature type="compositionally biased region" description="Polar residues" evidence="9">
    <location>
        <begin position="84"/>
        <end position="102"/>
    </location>
</feature>
<dbReference type="SUPFAM" id="SSF57667">
    <property type="entry name" value="beta-beta-alpha zinc fingers"/>
    <property type="match status" value="3"/>
</dbReference>
<keyword evidence="8" id="KW-0175">Coiled coil</keyword>
<dbReference type="CDD" id="cd07765">
    <property type="entry name" value="KRAB_A-box"/>
    <property type="match status" value="1"/>
</dbReference>
<evidence type="ECO:0000256" key="3">
    <source>
        <dbReference type="ARBA" id="ARBA00022737"/>
    </source>
</evidence>
<keyword evidence="4 7" id="KW-0863">Zinc-finger</keyword>
<dbReference type="PANTHER" id="PTHR16515:SF57">
    <property type="entry name" value="ZINC FINGER PROTEIN 154-LIKE"/>
    <property type="match status" value="1"/>
</dbReference>
<evidence type="ECO:0000256" key="9">
    <source>
        <dbReference type="SAM" id="MobiDB-lite"/>
    </source>
</evidence>
<keyword evidence="3" id="KW-0677">Repeat</keyword>
<dbReference type="InterPro" id="IPR013087">
    <property type="entry name" value="Znf_C2H2_type"/>
</dbReference>